<comment type="caution">
    <text evidence="9">The sequence shown here is derived from an EMBL/GenBank/DDBJ whole genome shotgun (WGS) entry which is preliminary data.</text>
</comment>
<dbReference type="InterPro" id="IPR035906">
    <property type="entry name" value="MetI-like_sf"/>
</dbReference>
<evidence type="ECO:0000256" key="2">
    <source>
        <dbReference type="ARBA" id="ARBA00022448"/>
    </source>
</evidence>
<gene>
    <name evidence="9" type="ORF">KSX_11490</name>
</gene>
<keyword evidence="3" id="KW-1003">Cell membrane</keyword>
<feature type="transmembrane region" description="Helical" evidence="7">
    <location>
        <begin position="201"/>
        <end position="226"/>
    </location>
</feature>
<sequence length="300" mass="33908">MAIQTNINTQRAEHPARAIQAWNRRIGKTVVYILLVLLSIIFAGPLLWMLSTSLKSLADVSVFPPIIFPNPPLWSNFVTALTQVPVFQFMGNSVAYCILALIGDLLSSSLVAYAFAHVRFRYREIVFVCVLATMMVPYEILIIPQFLTFRSLGWIDTYLPLIVPTFFGSPYLIFLLRQAFRSLPRELIEAAKLDGANHLTIWWRIVLPLSKPALAAVAIFSFIFHWNDLTGPLIYLNTNEKYPISLGLTQYTASLGQTQWNMLMAASLVAIIPCIVVFFFSQRYMVQGIVVARVKTDERG</sequence>
<comment type="similarity">
    <text evidence="7">Belongs to the binding-protein-dependent transport system permease family.</text>
</comment>
<evidence type="ECO:0000256" key="4">
    <source>
        <dbReference type="ARBA" id="ARBA00022692"/>
    </source>
</evidence>
<feature type="domain" description="ABC transmembrane type-1" evidence="8">
    <location>
        <begin position="90"/>
        <end position="281"/>
    </location>
</feature>
<dbReference type="GO" id="GO:0005886">
    <property type="term" value="C:plasma membrane"/>
    <property type="evidence" value="ECO:0007669"/>
    <property type="project" value="UniProtKB-SubCell"/>
</dbReference>
<evidence type="ECO:0000256" key="6">
    <source>
        <dbReference type="ARBA" id="ARBA00023136"/>
    </source>
</evidence>
<dbReference type="AlphaFoldDB" id="A0A8J3MQP3"/>
<evidence type="ECO:0000256" key="3">
    <source>
        <dbReference type="ARBA" id="ARBA00022475"/>
    </source>
</evidence>
<proteinExistence type="inferred from homology"/>
<dbReference type="CDD" id="cd06261">
    <property type="entry name" value="TM_PBP2"/>
    <property type="match status" value="1"/>
</dbReference>
<evidence type="ECO:0000256" key="5">
    <source>
        <dbReference type="ARBA" id="ARBA00022989"/>
    </source>
</evidence>
<dbReference type="EMBL" id="BNJF01000001">
    <property type="protein sequence ID" value="GHO42986.1"/>
    <property type="molecule type" value="Genomic_DNA"/>
</dbReference>
<dbReference type="InterPro" id="IPR000515">
    <property type="entry name" value="MetI-like"/>
</dbReference>
<keyword evidence="6 7" id="KW-0472">Membrane</keyword>
<organism evidence="9 10">
    <name type="scientific">Ktedonospora formicarum</name>
    <dbReference type="NCBI Taxonomy" id="2778364"/>
    <lineage>
        <taxon>Bacteria</taxon>
        <taxon>Bacillati</taxon>
        <taxon>Chloroflexota</taxon>
        <taxon>Ktedonobacteria</taxon>
        <taxon>Ktedonobacterales</taxon>
        <taxon>Ktedonobacteraceae</taxon>
        <taxon>Ktedonospora</taxon>
    </lineage>
</organism>
<dbReference type="PROSITE" id="PS50928">
    <property type="entry name" value="ABC_TM1"/>
    <property type="match status" value="1"/>
</dbReference>
<keyword evidence="5 7" id="KW-1133">Transmembrane helix</keyword>
<evidence type="ECO:0000256" key="1">
    <source>
        <dbReference type="ARBA" id="ARBA00004651"/>
    </source>
</evidence>
<evidence type="ECO:0000256" key="7">
    <source>
        <dbReference type="RuleBase" id="RU363032"/>
    </source>
</evidence>
<dbReference type="PANTHER" id="PTHR43744:SF8">
    <property type="entry name" value="SN-GLYCEROL-3-PHOSPHATE TRANSPORT SYSTEM PERMEASE PROTEIN UGPE"/>
    <property type="match status" value="1"/>
</dbReference>
<dbReference type="Proteomes" id="UP000612362">
    <property type="component" value="Unassembled WGS sequence"/>
</dbReference>
<evidence type="ECO:0000313" key="10">
    <source>
        <dbReference type="Proteomes" id="UP000612362"/>
    </source>
</evidence>
<comment type="subcellular location">
    <subcellularLocation>
        <location evidence="1 7">Cell membrane</location>
        <topology evidence="1 7">Multi-pass membrane protein</topology>
    </subcellularLocation>
</comment>
<keyword evidence="10" id="KW-1185">Reference proteome</keyword>
<feature type="transmembrane region" description="Helical" evidence="7">
    <location>
        <begin position="260"/>
        <end position="280"/>
    </location>
</feature>
<dbReference type="SUPFAM" id="SSF161098">
    <property type="entry name" value="MetI-like"/>
    <property type="match status" value="1"/>
</dbReference>
<accession>A0A8J3MQP3</accession>
<feature type="transmembrane region" description="Helical" evidence="7">
    <location>
        <begin position="30"/>
        <end position="50"/>
    </location>
</feature>
<evidence type="ECO:0000313" key="9">
    <source>
        <dbReference type="EMBL" id="GHO42986.1"/>
    </source>
</evidence>
<dbReference type="GO" id="GO:0055085">
    <property type="term" value="P:transmembrane transport"/>
    <property type="evidence" value="ECO:0007669"/>
    <property type="project" value="InterPro"/>
</dbReference>
<feature type="transmembrane region" description="Helical" evidence="7">
    <location>
        <begin position="125"/>
        <end position="146"/>
    </location>
</feature>
<feature type="transmembrane region" description="Helical" evidence="7">
    <location>
        <begin position="158"/>
        <end position="180"/>
    </location>
</feature>
<dbReference type="RefSeq" id="WP_220192483.1">
    <property type="nucleotide sequence ID" value="NZ_BNJF01000001.1"/>
</dbReference>
<feature type="transmembrane region" description="Helical" evidence="7">
    <location>
        <begin position="93"/>
        <end position="113"/>
    </location>
</feature>
<protein>
    <submittedName>
        <fullName evidence="9">Sugar ABC transporter permease</fullName>
    </submittedName>
</protein>
<dbReference type="PANTHER" id="PTHR43744">
    <property type="entry name" value="ABC TRANSPORTER PERMEASE PROTEIN MG189-RELATED-RELATED"/>
    <property type="match status" value="1"/>
</dbReference>
<keyword evidence="4 7" id="KW-0812">Transmembrane</keyword>
<dbReference type="Pfam" id="PF00528">
    <property type="entry name" value="BPD_transp_1"/>
    <property type="match status" value="1"/>
</dbReference>
<evidence type="ECO:0000259" key="8">
    <source>
        <dbReference type="PROSITE" id="PS50928"/>
    </source>
</evidence>
<keyword evidence="2 7" id="KW-0813">Transport</keyword>
<name>A0A8J3MQP3_9CHLR</name>
<reference evidence="9" key="1">
    <citation type="submission" date="2020-10" db="EMBL/GenBank/DDBJ databases">
        <title>Taxonomic study of unclassified bacteria belonging to the class Ktedonobacteria.</title>
        <authorList>
            <person name="Yabe S."/>
            <person name="Wang C.M."/>
            <person name="Zheng Y."/>
            <person name="Sakai Y."/>
            <person name="Cavaletti L."/>
            <person name="Monciardini P."/>
            <person name="Donadio S."/>
        </authorList>
    </citation>
    <scope>NUCLEOTIDE SEQUENCE</scope>
    <source>
        <strain evidence="9">SOSP1-1</strain>
    </source>
</reference>
<dbReference type="Gene3D" id="1.10.3720.10">
    <property type="entry name" value="MetI-like"/>
    <property type="match status" value="1"/>
</dbReference>